<dbReference type="PRINTS" id="PR00033">
    <property type="entry name" value="HTHASNC"/>
</dbReference>
<dbReference type="PANTHER" id="PTHR30595:SF6">
    <property type="entry name" value="SCHLAFEN ALBA-2 DOMAIN-CONTAINING PROTEIN"/>
    <property type="match status" value="1"/>
</dbReference>
<dbReference type="Pfam" id="PF13412">
    <property type="entry name" value="HTH_24"/>
    <property type="match status" value="1"/>
</dbReference>
<proteinExistence type="predicted"/>
<dbReference type="InterPro" id="IPR038461">
    <property type="entry name" value="Schlafen_AlbA_2_dom_sf"/>
</dbReference>
<dbReference type="PANTHER" id="PTHR30595">
    <property type="entry name" value="GLPR-RELATED TRANSCRIPTIONAL REPRESSOR"/>
    <property type="match status" value="1"/>
</dbReference>
<evidence type="ECO:0000313" key="2">
    <source>
        <dbReference type="EMBL" id="OIN96526.1"/>
    </source>
</evidence>
<dbReference type="InterPro" id="IPR000485">
    <property type="entry name" value="AsnC-type_HTH_dom"/>
</dbReference>
<sequence length="458" mass="53321">MITEKELKFILQEGEGYKVEFKESLNNIERELIAFANSSGGRIFLGVSDDGLIKGTRVGNRLKSQIQDIANNCEPRVKIILEQFQNMLIVNVREGDDKPYKCSSGFYRRIGSNVQKLTRNEIMDLFKSEGKVKFDELTEPKFNYPKDFDKNKLLKFLELAEDSKSIKSEVALVNLGVAERQEGKLYFNNSGVLFFAREPQRFVPWSVFTVTLFKDHGGADVIDRKEITGGLFEIVDKVMDFVKLYAKVAYRFTGKPQREEIYEYPFEAVREAVINSVMHKDYFEHGHNNILKFFPDRIQIENIWVKPRRFVLGKTVFRRNQLIADLFSRIHFGEKLGSGMQRMKDICKEENAPFPEIEYTETHFYTVFRQSNEYLKMAREKVLDDTQKIPRKYPERLSANQIDILKLLEGDGRLTRNQIADRLNLSPETIKKNVSKLKKRKLIRRIGPDKGGHWEVTG</sequence>
<feature type="domain" description="Schlafen AlbA-2" evidence="1">
    <location>
        <begin position="15"/>
        <end position="117"/>
    </location>
</feature>
<comment type="caution">
    <text evidence="2">The sequence shown here is derived from an EMBL/GenBank/DDBJ whole genome shotgun (WGS) entry which is preliminary data.</text>
</comment>
<dbReference type="EMBL" id="MNUO01000093">
    <property type="protein sequence ID" value="OIN96526.1"/>
    <property type="molecule type" value="Genomic_DNA"/>
</dbReference>
<name>A0A1J4SEK0_9BACT</name>
<dbReference type="AlphaFoldDB" id="A0A1J4SEK0"/>
<dbReference type="Gene3D" id="3.30.565.60">
    <property type="match status" value="1"/>
</dbReference>
<dbReference type="InterPro" id="IPR036390">
    <property type="entry name" value="WH_DNA-bd_sf"/>
</dbReference>
<reference evidence="2 3" key="1">
    <citation type="journal article" date="2016" name="Environ. Microbiol.">
        <title>Genomic resolution of a cold subsurface aquifer community provides metabolic insights for novel microbes adapted to high CO concentrations.</title>
        <authorList>
            <person name="Probst A.J."/>
            <person name="Castelle C.J."/>
            <person name="Singh A."/>
            <person name="Brown C.T."/>
            <person name="Anantharaman K."/>
            <person name="Sharon I."/>
            <person name="Hug L.A."/>
            <person name="Burstein D."/>
            <person name="Emerson J.B."/>
            <person name="Thomas B.C."/>
            <person name="Banfield J.F."/>
        </authorList>
    </citation>
    <scope>NUCLEOTIDE SEQUENCE [LARGE SCALE GENOMIC DNA]</scope>
    <source>
        <strain evidence="2">CG1_02_38_46</strain>
    </source>
</reference>
<dbReference type="InterPro" id="IPR038475">
    <property type="entry name" value="RecG_C_sf"/>
</dbReference>
<evidence type="ECO:0000259" key="1">
    <source>
        <dbReference type="Pfam" id="PF04326"/>
    </source>
</evidence>
<dbReference type="Gene3D" id="1.10.10.10">
    <property type="entry name" value="Winged helix-like DNA-binding domain superfamily/Winged helix DNA-binding domain"/>
    <property type="match status" value="1"/>
</dbReference>
<organism evidence="2 3">
    <name type="scientific">Candidatus Desantisbacteria bacterium CG1_02_38_46</name>
    <dbReference type="NCBI Taxonomy" id="1817893"/>
    <lineage>
        <taxon>Bacteria</taxon>
        <taxon>Candidatus Desantisiibacteriota</taxon>
    </lineage>
</organism>
<gene>
    <name evidence="2" type="ORF">AUJ66_06095</name>
</gene>
<dbReference type="Proteomes" id="UP000182278">
    <property type="component" value="Unassembled WGS sequence"/>
</dbReference>
<dbReference type="STRING" id="1817893.AUJ66_06095"/>
<dbReference type="GO" id="GO:0043565">
    <property type="term" value="F:sequence-specific DNA binding"/>
    <property type="evidence" value="ECO:0007669"/>
    <property type="project" value="InterPro"/>
</dbReference>
<protein>
    <recommendedName>
        <fullName evidence="1">Schlafen AlbA-2 domain-containing protein</fullName>
    </recommendedName>
</protein>
<accession>A0A1J4SEK0</accession>
<dbReference type="InterPro" id="IPR007421">
    <property type="entry name" value="Schlafen_AlbA_2_dom"/>
</dbReference>
<dbReference type="Pfam" id="PF13749">
    <property type="entry name" value="HATPase_c_4"/>
    <property type="match status" value="1"/>
</dbReference>
<evidence type="ECO:0000313" key="3">
    <source>
        <dbReference type="Proteomes" id="UP000182278"/>
    </source>
</evidence>
<dbReference type="Pfam" id="PF04326">
    <property type="entry name" value="SLFN_AlbA_2"/>
    <property type="match status" value="1"/>
</dbReference>
<dbReference type="InterPro" id="IPR036388">
    <property type="entry name" value="WH-like_DNA-bd_sf"/>
</dbReference>
<dbReference type="SUPFAM" id="SSF46785">
    <property type="entry name" value="Winged helix' DNA-binding domain"/>
    <property type="match status" value="1"/>
</dbReference>
<dbReference type="Gene3D" id="3.30.950.30">
    <property type="entry name" value="Schlafen, AAA domain"/>
    <property type="match status" value="1"/>
</dbReference>